<dbReference type="Gene3D" id="3.40.50.300">
    <property type="entry name" value="P-loop containing nucleotide triphosphate hydrolases"/>
    <property type="match status" value="1"/>
</dbReference>
<dbReference type="InterPro" id="IPR017871">
    <property type="entry name" value="ABC_transporter-like_CS"/>
</dbReference>
<dbReference type="PROSITE" id="PS00211">
    <property type="entry name" value="ABC_TRANSPORTER_1"/>
    <property type="match status" value="1"/>
</dbReference>
<evidence type="ECO:0000313" key="7">
    <source>
        <dbReference type="EMBL" id="MDI5884585.1"/>
    </source>
</evidence>
<name>A0ABT6UPF4_9GAMM</name>
<evidence type="ECO:0000256" key="5">
    <source>
        <dbReference type="SAM" id="MobiDB-lite"/>
    </source>
</evidence>
<evidence type="ECO:0000256" key="2">
    <source>
        <dbReference type="ARBA" id="ARBA00022448"/>
    </source>
</evidence>
<evidence type="ECO:0000256" key="3">
    <source>
        <dbReference type="ARBA" id="ARBA00022741"/>
    </source>
</evidence>
<dbReference type="InterPro" id="IPR003439">
    <property type="entry name" value="ABC_transporter-like_ATP-bd"/>
</dbReference>
<evidence type="ECO:0000259" key="6">
    <source>
        <dbReference type="PROSITE" id="PS50893"/>
    </source>
</evidence>
<dbReference type="Pfam" id="PF00005">
    <property type="entry name" value="ABC_tran"/>
    <property type="match status" value="1"/>
</dbReference>
<keyword evidence="3" id="KW-0547">Nucleotide-binding</keyword>
<sequence>MSPPSSSSSSVPPGDPSCPVTGTGFAQASSSAAQALAADASVAPLLRVRGLEYRLPPAAQASGEGVEAQGRLLWHVAALDWAPTPASGWVHLKGDNGSGKTTLLRVLAGMQPATGGKLEWQTRDAHPVRYLHQQPYLFDTSVAGNLVLAARWQPDSGSAGQQRDQVEEMLRWSGLSDQARQPARSLSGGERARLALARAWLSRPPVLLLDEPAANLDQAAVEQLALRLEQMCQQGCAVILSSHQDNALSQGSSARWTLSAASLHTEPTAGSVVFMG</sequence>
<dbReference type="InterPro" id="IPR027417">
    <property type="entry name" value="P-loop_NTPase"/>
</dbReference>
<feature type="region of interest" description="Disordered" evidence="5">
    <location>
        <begin position="1"/>
        <end position="26"/>
    </location>
</feature>
<protein>
    <submittedName>
        <fullName evidence="7">ATP-binding cassette domain-containing protein</fullName>
    </submittedName>
</protein>
<accession>A0ABT6UPF4</accession>
<feature type="domain" description="ABC transporter" evidence="6">
    <location>
        <begin position="46"/>
        <end position="275"/>
    </location>
</feature>
<dbReference type="InterPro" id="IPR050166">
    <property type="entry name" value="ABC_transporter_ATP-bind"/>
</dbReference>
<dbReference type="SMART" id="SM00382">
    <property type="entry name" value="AAA"/>
    <property type="match status" value="1"/>
</dbReference>
<reference evidence="8" key="2">
    <citation type="submission" date="2023-07" db="EMBL/GenBank/DDBJ databases">
        <title>Genome-based characterization of strain KMM 296 and proposal for reclassification of Cobetia litoralis and Cobetia pacifica, and emended description of the species Cobetia amphilecti and Cobetia marina.</title>
        <authorList>
            <person name="Balabanova L."/>
            <person name="Nedashkovskaya O."/>
        </authorList>
    </citation>
    <scope>NUCLEOTIDE SEQUENCE [LARGE SCALE GENOMIC DNA]</scope>
    <source>
        <strain evidence="8">NRIC 0815</strain>
    </source>
</reference>
<proteinExistence type="inferred from homology"/>
<comment type="similarity">
    <text evidence="1">Belongs to the ABC transporter superfamily.</text>
</comment>
<keyword evidence="8" id="KW-1185">Reference proteome</keyword>
<dbReference type="EMBL" id="JASCSA010000006">
    <property type="protein sequence ID" value="MDI5884585.1"/>
    <property type="molecule type" value="Genomic_DNA"/>
</dbReference>
<evidence type="ECO:0000256" key="1">
    <source>
        <dbReference type="ARBA" id="ARBA00005417"/>
    </source>
</evidence>
<dbReference type="PANTHER" id="PTHR42788:SF20">
    <property type="entry name" value="ABC TRANSPORTER ATP-BINDING PROTEIN"/>
    <property type="match status" value="1"/>
</dbReference>
<comment type="caution">
    <text evidence="7">The sequence shown here is derived from an EMBL/GenBank/DDBJ whole genome shotgun (WGS) entry which is preliminary data.</text>
</comment>
<feature type="compositionally biased region" description="Low complexity" evidence="5">
    <location>
        <begin position="1"/>
        <end position="12"/>
    </location>
</feature>
<dbReference type="PROSITE" id="PS50893">
    <property type="entry name" value="ABC_TRANSPORTER_2"/>
    <property type="match status" value="1"/>
</dbReference>
<dbReference type="PANTHER" id="PTHR42788">
    <property type="entry name" value="TAURINE IMPORT ATP-BINDING PROTEIN-RELATED"/>
    <property type="match status" value="1"/>
</dbReference>
<organism evidence="7 8">
    <name type="scientific">Cobetia amphilecti</name>
    <dbReference type="NCBI Taxonomy" id="1055104"/>
    <lineage>
        <taxon>Bacteria</taxon>
        <taxon>Pseudomonadati</taxon>
        <taxon>Pseudomonadota</taxon>
        <taxon>Gammaproteobacteria</taxon>
        <taxon>Oceanospirillales</taxon>
        <taxon>Halomonadaceae</taxon>
        <taxon>Cobetia</taxon>
    </lineage>
</organism>
<keyword evidence="4 7" id="KW-0067">ATP-binding</keyword>
<evidence type="ECO:0000256" key="4">
    <source>
        <dbReference type="ARBA" id="ARBA00022840"/>
    </source>
</evidence>
<dbReference type="InterPro" id="IPR003593">
    <property type="entry name" value="AAA+_ATPase"/>
</dbReference>
<keyword evidence="2" id="KW-0813">Transport</keyword>
<dbReference type="GO" id="GO:0005524">
    <property type="term" value="F:ATP binding"/>
    <property type="evidence" value="ECO:0007669"/>
    <property type="project" value="UniProtKB-KW"/>
</dbReference>
<dbReference type="Proteomes" id="UP001229025">
    <property type="component" value="Unassembled WGS sequence"/>
</dbReference>
<gene>
    <name evidence="7" type="ORF">QLT01_09485</name>
</gene>
<dbReference type="SUPFAM" id="SSF52540">
    <property type="entry name" value="P-loop containing nucleoside triphosphate hydrolases"/>
    <property type="match status" value="1"/>
</dbReference>
<evidence type="ECO:0000313" key="8">
    <source>
        <dbReference type="Proteomes" id="UP001229025"/>
    </source>
</evidence>
<dbReference type="RefSeq" id="WP_284726825.1">
    <property type="nucleotide sequence ID" value="NZ_JASCSA010000006.1"/>
</dbReference>
<reference evidence="7 8" key="1">
    <citation type="submission" date="2023-04" db="EMBL/GenBank/DDBJ databases">
        <authorList>
            <person name="Otstavnykh N."/>
            <person name="Seitkalieva A."/>
            <person name="Bystritskaya E."/>
        </authorList>
    </citation>
    <scope>NUCLEOTIDE SEQUENCE [LARGE SCALE GENOMIC DNA]</scope>
    <source>
        <strain evidence="7 8">NRIC 0815</strain>
    </source>
</reference>